<organism evidence="2 3">
    <name type="scientific">Streptomyces subrutilus</name>
    <dbReference type="NCBI Taxonomy" id="36818"/>
    <lineage>
        <taxon>Bacteria</taxon>
        <taxon>Bacillati</taxon>
        <taxon>Actinomycetota</taxon>
        <taxon>Actinomycetes</taxon>
        <taxon>Kitasatosporales</taxon>
        <taxon>Streptomycetaceae</taxon>
        <taxon>Streptomyces</taxon>
    </lineage>
</organism>
<evidence type="ECO:0000313" key="2">
    <source>
        <dbReference type="EMBL" id="OEJ20889.1"/>
    </source>
</evidence>
<evidence type="ECO:0000313" key="3">
    <source>
        <dbReference type="Proteomes" id="UP000095705"/>
    </source>
</evidence>
<comment type="caution">
    <text evidence="2">The sequence shown here is derived from an EMBL/GenBank/DDBJ whole genome shotgun (WGS) entry which is preliminary data.</text>
</comment>
<dbReference type="PROSITE" id="PS50943">
    <property type="entry name" value="HTH_CROC1"/>
    <property type="match status" value="1"/>
</dbReference>
<dbReference type="SMART" id="SM00530">
    <property type="entry name" value="HTH_XRE"/>
    <property type="match status" value="1"/>
</dbReference>
<feature type="domain" description="HTH cro/C1-type" evidence="1">
    <location>
        <begin position="21"/>
        <end position="75"/>
    </location>
</feature>
<dbReference type="SUPFAM" id="SSF47413">
    <property type="entry name" value="lambda repressor-like DNA-binding domains"/>
    <property type="match status" value="1"/>
</dbReference>
<dbReference type="InterPro" id="IPR010982">
    <property type="entry name" value="Lambda_DNA-bd_dom_sf"/>
</dbReference>
<dbReference type="Pfam" id="PF19054">
    <property type="entry name" value="DUF5753"/>
    <property type="match status" value="1"/>
</dbReference>
<evidence type="ECO:0000259" key="1">
    <source>
        <dbReference type="PROSITE" id="PS50943"/>
    </source>
</evidence>
<dbReference type="InterPro" id="IPR001387">
    <property type="entry name" value="Cro/C1-type_HTH"/>
</dbReference>
<dbReference type="EMBL" id="MEHK01000006">
    <property type="protein sequence ID" value="OEJ20889.1"/>
    <property type="molecule type" value="Genomic_DNA"/>
</dbReference>
<name>A0A1E5NXC0_9ACTN</name>
<dbReference type="RefSeq" id="WP_069918038.1">
    <property type="nucleotide sequence ID" value="NZ_CM007204.1"/>
</dbReference>
<sequence length="293" mass="32570">MSDEAGSAAPALCRLQLAIELRALRKAADLSAAAVANQLVVSPSKINRLEYAENGVVEPADVMALCTIYGADDELRDTLIGYATVTKTKKDWWQKRDLAPAIPPGFKAYLGAEAVGRQAKTYENEYVPGLLQEEGYCHAILSTQPGRQDEEEIGKRIAVHMTRQEALHRTERPLQLDAIMNEAVLRRRVGGRQVMRKQLEHIVDLASLGTVRIQVVPFELGAHPGMNGSFTILRFGEDVPFQPVVYLENLADNWLLRKQAETARYEQAFTDLQTAAPGHNESVKMIEEAIKEH</sequence>
<proteinExistence type="predicted"/>
<keyword evidence="3" id="KW-1185">Reference proteome</keyword>
<dbReference type="Pfam" id="PF13560">
    <property type="entry name" value="HTH_31"/>
    <property type="match status" value="1"/>
</dbReference>
<protein>
    <submittedName>
        <fullName evidence="2">Transcriptional regulator</fullName>
    </submittedName>
</protein>
<dbReference type="GO" id="GO:0003677">
    <property type="term" value="F:DNA binding"/>
    <property type="evidence" value="ECO:0007669"/>
    <property type="project" value="InterPro"/>
</dbReference>
<geneLocation type="plasmid" evidence="3">
    <name>pacmp2</name>
</geneLocation>
<dbReference type="InterPro" id="IPR043917">
    <property type="entry name" value="DUF5753"/>
</dbReference>
<reference evidence="2 3" key="1">
    <citation type="submission" date="2016-08" db="EMBL/GenBank/DDBJ databases">
        <title>The complete genome of Streptomyces subrutilus 10-1-1.</title>
        <authorList>
            <person name="Chen X."/>
        </authorList>
    </citation>
    <scope>NUCLEOTIDE SEQUENCE [LARGE SCALE GENOMIC DNA]</scope>
    <source>
        <strain evidence="2 3">10-1-1</strain>
        <plasmid evidence="3">pacmp2</plasmid>
    </source>
</reference>
<dbReference type="Gene3D" id="1.10.260.40">
    <property type="entry name" value="lambda repressor-like DNA-binding domains"/>
    <property type="match status" value="1"/>
</dbReference>
<keyword evidence="2" id="KW-0614">Plasmid</keyword>
<dbReference type="AlphaFoldDB" id="A0A1E5NXC0"/>
<gene>
    <name evidence="2" type="ORF">BGK67_35220</name>
</gene>
<dbReference type="OrthoDB" id="4285266at2"/>
<accession>A0A1E5NXC0</accession>
<dbReference type="Proteomes" id="UP000095705">
    <property type="component" value="Plasmid pACMP2"/>
</dbReference>